<dbReference type="InterPro" id="IPR021265">
    <property type="entry name" value="DUF2842"/>
</dbReference>
<dbReference type="EMBL" id="JBEPMB010000001">
    <property type="protein sequence ID" value="MET3612868.1"/>
    <property type="molecule type" value="Genomic_DNA"/>
</dbReference>
<accession>A0ABV2IWL1</accession>
<protein>
    <recommendedName>
        <fullName evidence="4">DUF2842 domain-containing protein</fullName>
    </recommendedName>
</protein>
<keyword evidence="1" id="KW-0472">Membrane</keyword>
<dbReference type="Proteomes" id="UP001549047">
    <property type="component" value="Unassembled WGS sequence"/>
</dbReference>
<reference evidence="2 3" key="1">
    <citation type="submission" date="2024-06" db="EMBL/GenBank/DDBJ databases">
        <title>Genomic Encyclopedia of Type Strains, Phase IV (KMG-IV): sequencing the most valuable type-strain genomes for metagenomic binning, comparative biology and taxonomic classification.</title>
        <authorList>
            <person name="Goeker M."/>
        </authorList>
    </citation>
    <scope>NUCLEOTIDE SEQUENCE [LARGE SCALE GENOMIC DNA]</scope>
    <source>
        <strain evidence="2 3">DSM 29780</strain>
    </source>
</reference>
<evidence type="ECO:0000313" key="2">
    <source>
        <dbReference type="EMBL" id="MET3612868.1"/>
    </source>
</evidence>
<feature type="transmembrane region" description="Helical" evidence="1">
    <location>
        <begin position="12"/>
        <end position="33"/>
    </location>
</feature>
<evidence type="ECO:0000313" key="3">
    <source>
        <dbReference type="Proteomes" id="UP001549047"/>
    </source>
</evidence>
<evidence type="ECO:0008006" key="4">
    <source>
        <dbReference type="Google" id="ProtNLM"/>
    </source>
</evidence>
<gene>
    <name evidence="2" type="ORF">ABID16_001173</name>
</gene>
<proteinExistence type="predicted"/>
<dbReference type="Pfam" id="PF11003">
    <property type="entry name" value="DUF2842"/>
    <property type="match status" value="1"/>
</dbReference>
<sequence length="72" mass="8148">MPLRLRKLIGMVALIVFIGVYVLIVLSVASARFADAPWWSHLIFFAVGGLLWVPPAMAIIKWMERPVDDGRR</sequence>
<evidence type="ECO:0000256" key="1">
    <source>
        <dbReference type="SAM" id="Phobius"/>
    </source>
</evidence>
<feature type="transmembrane region" description="Helical" evidence="1">
    <location>
        <begin position="39"/>
        <end position="63"/>
    </location>
</feature>
<dbReference type="RefSeq" id="WP_354555401.1">
    <property type="nucleotide sequence ID" value="NZ_JBEPMB010000001.1"/>
</dbReference>
<name>A0ABV2IWL1_9HYPH</name>
<organism evidence="2 3">
    <name type="scientific">Rhizobium aquaticum</name>
    <dbReference type="NCBI Taxonomy" id="1549636"/>
    <lineage>
        <taxon>Bacteria</taxon>
        <taxon>Pseudomonadati</taxon>
        <taxon>Pseudomonadota</taxon>
        <taxon>Alphaproteobacteria</taxon>
        <taxon>Hyphomicrobiales</taxon>
        <taxon>Rhizobiaceae</taxon>
        <taxon>Rhizobium/Agrobacterium group</taxon>
        <taxon>Rhizobium</taxon>
    </lineage>
</organism>
<keyword evidence="1" id="KW-0812">Transmembrane</keyword>
<comment type="caution">
    <text evidence="2">The sequence shown here is derived from an EMBL/GenBank/DDBJ whole genome shotgun (WGS) entry which is preliminary data.</text>
</comment>
<keyword evidence="1" id="KW-1133">Transmembrane helix</keyword>
<keyword evidence="3" id="KW-1185">Reference proteome</keyword>